<dbReference type="KEGG" id="ncs:NCAS_0A11080"/>
<dbReference type="GO" id="GO:0005743">
    <property type="term" value="C:mitochondrial inner membrane"/>
    <property type="evidence" value="ECO:0007669"/>
    <property type="project" value="EnsemblFungi"/>
</dbReference>
<evidence type="ECO:0000313" key="2">
    <source>
        <dbReference type="EMBL" id="CCC67666.1"/>
    </source>
</evidence>
<dbReference type="PROSITE" id="PS50076">
    <property type="entry name" value="DNAJ_2"/>
    <property type="match status" value="1"/>
</dbReference>
<dbReference type="Gene3D" id="1.10.287.110">
    <property type="entry name" value="DnaJ domain"/>
    <property type="match status" value="1"/>
</dbReference>
<dbReference type="InterPro" id="IPR036869">
    <property type="entry name" value="J_dom_sf"/>
</dbReference>
<dbReference type="AlphaFoldDB" id="G0V868"/>
<sequence>MFKFMCACRPVSRATYPRATLYDNNFHRLYAMIAKGPSSRVIFDNKWPNNKLNPSPYDIFAIAEPEKINKKAMKKLYHHYVKLYHPDRCGNLNILKNPSLEKSSNQMLSQAEKIRRFKLVSQYYAILMDSNKKRQWDFKNAASGTHMNNVNMNANYKYWNAGTWEDVNSYYKETNEGGHTLEKKLDLWVLFCWVSGLYVCVQGYALLNRAQESILNKDRHVVTDHDEIRTELFKAYNNFGLENDKWSRLRRFLWFRSWAMASPNEYDKEHYANEKMINDLLKKER</sequence>
<reference key="2">
    <citation type="submission" date="2011-08" db="EMBL/GenBank/DDBJ databases">
        <title>Genome sequence of Naumovozyma castellii.</title>
        <authorList>
            <person name="Gordon J.L."/>
            <person name="Armisen D."/>
            <person name="Proux-Wera E."/>
            <person name="OhEigeartaigh S.S."/>
            <person name="Byrne K.P."/>
            <person name="Wolfe K.H."/>
        </authorList>
    </citation>
    <scope>NUCLEOTIDE SEQUENCE</scope>
    <source>
        <strain>Type strain:CBS 4309</strain>
    </source>
</reference>
<protein>
    <recommendedName>
        <fullName evidence="1">J domain-containing protein</fullName>
    </recommendedName>
</protein>
<dbReference type="EMBL" id="HE576752">
    <property type="protein sequence ID" value="CCC67666.1"/>
    <property type="molecule type" value="Genomic_DNA"/>
</dbReference>
<accession>G0V868</accession>
<organism evidence="2 3">
    <name type="scientific">Naumovozyma castellii</name>
    <name type="common">Yeast</name>
    <name type="synonym">Saccharomyces castellii</name>
    <dbReference type="NCBI Taxonomy" id="27288"/>
    <lineage>
        <taxon>Eukaryota</taxon>
        <taxon>Fungi</taxon>
        <taxon>Dikarya</taxon>
        <taxon>Ascomycota</taxon>
        <taxon>Saccharomycotina</taxon>
        <taxon>Saccharomycetes</taxon>
        <taxon>Saccharomycetales</taxon>
        <taxon>Saccharomycetaceae</taxon>
        <taxon>Naumovozyma</taxon>
    </lineage>
</organism>
<proteinExistence type="predicted"/>
<dbReference type="InterPro" id="IPR001623">
    <property type="entry name" value="DnaJ_domain"/>
</dbReference>
<dbReference type="STRING" id="1064592.G0V868"/>
<dbReference type="RefSeq" id="XP_003674047.1">
    <property type="nucleotide sequence ID" value="XM_003673999.1"/>
</dbReference>
<dbReference type="GeneID" id="96901145"/>
<feature type="domain" description="J" evidence="1">
    <location>
        <begin position="55"/>
        <end position="140"/>
    </location>
</feature>
<evidence type="ECO:0000313" key="3">
    <source>
        <dbReference type="Proteomes" id="UP000001640"/>
    </source>
</evidence>
<dbReference type="SUPFAM" id="SSF46565">
    <property type="entry name" value="Chaperone J-domain"/>
    <property type="match status" value="1"/>
</dbReference>
<reference evidence="2 3" key="1">
    <citation type="journal article" date="2011" name="Proc. Natl. Acad. Sci. U.S.A.">
        <title>Evolutionary erosion of yeast sex chromosomes by mating-type switching accidents.</title>
        <authorList>
            <person name="Gordon J.L."/>
            <person name="Armisen D."/>
            <person name="Proux-Wera E."/>
            <person name="Oheigeartaigh S.S."/>
            <person name="Byrne K.P."/>
            <person name="Wolfe K.H."/>
        </authorList>
    </citation>
    <scope>NUCLEOTIDE SEQUENCE [LARGE SCALE GENOMIC DNA]</scope>
    <source>
        <strain evidence="3">ATCC 76901 / BCRC 22586 / CBS 4309 / NBRC 1992 / NRRL Y-12630</strain>
    </source>
</reference>
<name>G0V868_NAUCA</name>
<dbReference type="OrthoDB" id="445556at2759"/>
<dbReference type="HOGENOM" id="CLU_074165_0_0_1"/>
<dbReference type="Proteomes" id="UP000001640">
    <property type="component" value="Chromosome 1"/>
</dbReference>
<evidence type="ECO:0000259" key="1">
    <source>
        <dbReference type="PROSITE" id="PS50076"/>
    </source>
</evidence>
<dbReference type="FunCoup" id="G0V868">
    <property type="interactions" value="40"/>
</dbReference>
<gene>
    <name evidence="2" type="primary">NCAS0A11080</name>
    <name evidence="2" type="ordered locus">NCAS_0A11080</name>
</gene>
<dbReference type="OMA" id="NAGTWED"/>
<keyword evidence="3" id="KW-1185">Reference proteome</keyword>
<dbReference type="InParanoid" id="G0V868"/>
<dbReference type="eggNOG" id="ENOG502RYTK">
    <property type="taxonomic scope" value="Eukaryota"/>
</dbReference>